<dbReference type="OrthoDB" id="8300194at2759"/>
<accession>A0A9N8PQI0</accession>
<comment type="caution">
    <text evidence="2">The sequence shown here is derived from an EMBL/GenBank/DDBJ whole genome shotgun (WGS) entry which is preliminary data.</text>
</comment>
<feature type="domain" description="Aminoglycoside phosphotransferase" evidence="1">
    <location>
        <begin position="69"/>
        <end position="274"/>
    </location>
</feature>
<organism evidence="2 3">
    <name type="scientific">Aureobasidium uvarum</name>
    <dbReference type="NCBI Taxonomy" id="2773716"/>
    <lineage>
        <taxon>Eukaryota</taxon>
        <taxon>Fungi</taxon>
        <taxon>Dikarya</taxon>
        <taxon>Ascomycota</taxon>
        <taxon>Pezizomycotina</taxon>
        <taxon>Dothideomycetes</taxon>
        <taxon>Dothideomycetidae</taxon>
        <taxon>Dothideales</taxon>
        <taxon>Saccotheciaceae</taxon>
        <taxon>Aureobasidium</taxon>
    </lineage>
</organism>
<name>A0A9N8PQI0_9PEZI</name>
<gene>
    <name evidence="2" type="ORF">AWRI4620_LOCUS2265</name>
</gene>
<dbReference type="PANTHER" id="PTHR21310:SF55">
    <property type="entry name" value="AMINOGLYCOSIDE PHOSPHOTRANSFERASE DOMAIN-CONTAINING PROTEIN"/>
    <property type="match status" value="1"/>
</dbReference>
<dbReference type="InterPro" id="IPR011009">
    <property type="entry name" value="Kinase-like_dom_sf"/>
</dbReference>
<protein>
    <recommendedName>
        <fullName evidence="1">Aminoglycoside phosphotransferase domain-containing protein</fullName>
    </recommendedName>
</protein>
<dbReference type="PANTHER" id="PTHR21310">
    <property type="entry name" value="AMINOGLYCOSIDE PHOSPHOTRANSFERASE-RELATED-RELATED"/>
    <property type="match status" value="1"/>
</dbReference>
<evidence type="ECO:0000313" key="3">
    <source>
        <dbReference type="Proteomes" id="UP000745764"/>
    </source>
</evidence>
<keyword evidence="3" id="KW-1185">Reference proteome</keyword>
<dbReference type="Proteomes" id="UP000745764">
    <property type="component" value="Unassembled WGS sequence"/>
</dbReference>
<dbReference type="Pfam" id="PF01636">
    <property type="entry name" value="APH"/>
    <property type="match status" value="1"/>
</dbReference>
<dbReference type="InterPro" id="IPR051678">
    <property type="entry name" value="AGP_Transferase"/>
</dbReference>
<reference evidence="2" key="1">
    <citation type="submission" date="2020-06" db="EMBL/GenBank/DDBJ databases">
        <authorList>
            <person name="Onetto C."/>
        </authorList>
    </citation>
    <scope>NUCLEOTIDE SEQUENCE</scope>
</reference>
<sequence length="295" mass="34400">MTEKSTAASDGAISSNHAQDLAINNTRFYRLFTRIALKTWGRLYKADGFCSPISRRMIVKTGPSVDLTEAATMKFISENTSIPVPKVHCSFIHKGRTYILMERIRGEEIPRAWKRLGEEGRAKMFAHLKQMIEEMRALKPPSGTGVRSCVGGSLYDSRFNRQENRFGPFTTIQEFHFWLRKEFRLADYPNPEKPSEEVRPELMHMETMQDGPWPSPVFTHADLNPCNILVRGDKIVAIIDWEFAGWYPHYWEYTSNWFGNRVRTEWQDALVQFLEPCTAAEFEMEKTRNKWWGEF</sequence>
<dbReference type="CDD" id="cd05120">
    <property type="entry name" value="APH_ChoK_like"/>
    <property type="match status" value="1"/>
</dbReference>
<dbReference type="Gene3D" id="3.90.1200.10">
    <property type="match status" value="1"/>
</dbReference>
<dbReference type="InterPro" id="IPR002575">
    <property type="entry name" value="Aminoglycoside_PTrfase"/>
</dbReference>
<dbReference type="AlphaFoldDB" id="A0A9N8PQI0"/>
<proteinExistence type="predicted"/>
<evidence type="ECO:0000259" key="1">
    <source>
        <dbReference type="Pfam" id="PF01636"/>
    </source>
</evidence>
<dbReference type="SUPFAM" id="SSF56112">
    <property type="entry name" value="Protein kinase-like (PK-like)"/>
    <property type="match status" value="1"/>
</dbReference>
<evidence type="ECO:0000313" key="2">
    <source>
        <dbReference type="EMBL" id="CAD0108010.1"/>
    </source>
</evidence>
<dbReference type="EMBL" id="CAINUL010000002">
    <property type="protein sequence ID" value="CAD0108010.1"/>
    <property type="molecule type" value="Genomic_DNA"/>
</dbReference>